<comment type="caution">
    <text evidence="1">The sequence shown here is derived from an EMBL/GenBank/DDBJ whole genome shotgun (WGS) entry which is preliminary data.</text>
</comment>
<protein>
    <submittedName>
        <fullName evidence="1">Uncharacterized protein</fullName>
    </submittedName>
</protein>
<accession>A0A0F9IGB1</accession>
<evidence type="ECO:0000313" key="1">
    <source>
        <dbReference type="EMBL" id="KKL86422.1"/>
    </source>
</evidence>
<dbReference type="AlphaFoldDB" id="A0A0F9IGB1"/>
<reference evidence="1" key="1">
    <citation type="journal article" date="2015" name="Nature">
        <title>Complex archaea that bridge the gap between prokaryotes and eukaryotes.</title>
        <authorList>
            <person name="Spang A."/>
            <person name="Saw J.H."/>
            <person name="Jorgensen S.L."/>
            <person name="Zaremba-Niedzwiedzka K."/>
            <person name="Martijn J."/>
            <person name="Lind A.E."/>
            <person name="van Eijk R."/>
            <person name="Schleper C."/>
            <person name="Guy L."/>
            <person name="Ettema T.J."/>
        </authorList>
    </citation>
    <scope>NUCLEOTIDE SEQUENCE</scope>
</reference>
<organism evidence="1">
    <name type="scientific">marine sediment metagenome</name>
    <dbReference type="NCBI Taxonomy" id="412755"/>
    <lineage>
        <taxon>unclassified sequences</taxon>
        <taxon>metagenomes</taxon>
        <taxon>ecological metagenomes</taxon>
    </lineage>
</organism>
<gene>
    <name evidence="1" type="ORF">LCGC14_1944890</name>
</gene>
<sequence length="127" mass="13773">MGRVEAEFLIGELTGGNFPGHNAVLRFLRDIGWTFDADEVKTLADEATPSVLNGRIFKSGGTTPITDFDDGVVGQEITILAEHSITITDGSPIVLNGGGNYTMTDSDTLTLRMFNDQIWHETARSVN</sequence>
<proteinExistence type="predicted"/>
<dbReference type="EMBL" id="LAZR01021121">
    <property type="protein sequence ID" value="KKL86422.1"/>
    <property type="molecule type" value="Genomic_DNA"/>
</dbReference>
<name>A0A0F9IGB1_9ZZZZ</name>